<evidence type="ECO:0000313" key="8">
    <source>
        <dbReference type="EMBL" id="TQK76782.1"/>
    </source>
</evidence>
<evidence type="ECO:0000256" key="3">
    <source>
        <dbReference type="ARBA" id="ARBA00022692"/>
    </source>
</evidence>
<evidence type="ECO:0000256" key="4">
    <source>
        <dbReference type="ARBA" id="ARBA00022989"/>
    </source>
</evidence>
<dbReference type="InterPro" id="IPR008457">
    <property type="entry name" value="Cu-R_CopD_dom"/>
</dbReference>
<proteinExistence type="predicted"/>
<gene>
    <name evidence="8" type="ORF">FB389_1472</name>
</gene>
<feature type="transmembrane region" description="Helical" evidence="6">
    <location>
        <begin position="218"/>
        <end position="239"/>
    </location>
</feature>
<feature type="transmembrane region" description="Helical" evidence="6">
    <location>
        <begin position="348"/>
        <end position="369"/>
    </location>
</feature>
<evidence type="ECO:0000256" key="6">
    <source>
        <dbReference type="SAM" id="Phobius"/>
    </source>
</evidence>
<protein>
    <submittedName>
        <fullName evidence="8">Putative copper resistance protein D</fullName>
    </submittedName>
</protein>
<dbReference type="PANTHER" id="PTHR34820">
    <property type="entry name" value="INNER MEMBRANE PROTEIN YEBZ"/>
    <property type="match status" value="1"/>
</dbReference>
<evidence type="ECO:0000256" key="1">
    <source>
        <dbReference type="ARBA" id="ARBA00004651"/>
    </source>
</evidence>
<feature type="transmembrane region" description="Helical" evidence="6">
    <location>
        <begin position="531"/>
        <end position="552"/>
    </location>
</feature>
<dbReference type="InterPro" id="IPR019108">
    <property type="entry name" value="Caa3_assmbl_CtaG-rel"/>
</dbReference>
<dbReference type="Proteomes" id="UP000316181">
    <property type="component" value="Unassembled WGS sequence"/>
</dbReference>
<organism evidence="8 9">
    <name type="scientific">Rarobacter incanus</name>
    <dbReference type="NCBI Taxonomy" id="153494"/>
    <lineage>
        <taxon>Bacteria</taxon>
        <taxon>Bacillati</taxon>
        <taxon>Actinomycetota</taxon>
        <taxon>Actinomycetes</taxon>
        <taxon>Micrococcales</taxon>
        <taxon>Rarobacteraceae</taxon>
        <taxon>Rarobacter</taxon>
    </lineage>
</organism>
<dbReference type="EMBL" id="VFNV01000001">
    <property type="protein sequence ID" value="TQK76782.1"/>
    <property type="molecule type" value="Genomic_DNA"/>
</dbReference>
<feature type="transmembrane region" description="Helical" evidence="6">
    <location>
        <begin position="251"/>
        <end position="271"/>
    </location>
</feature>
<feature type="transmembrane region" description="Helical" evidence="6">
    <location>
        <begin position="45"/>
        <end position="63"/>
    </location>
</feature>
<feature type="transmembrane region" description="Helical" evidence="6">
    <location>
        <begin position="180"/>
        <end position="206"/>
    </location>
</feature>
<feature type="transmembrane region" description="Helical" evidence="6">
    <location>
        <begin position="498"/>
        <end position="519"/>
    </location>
</feature>
<comment type="subcellular location">
    <subcellularLocation>
        <location evidence="1">Cell membrane</location>
        <topology evidence="1">Multi-pass membrane protein</topology>
    </subcellularLocation>
</comment>
<keyword evidence="3 6" id="KW-0812">Transmembrane</keyword>
<keyword evidence="9" id="KW-1185">Reference proteome</keyword>
<dbReference type="GO" id="GO:0006825">
    <property type="term" value="P:copper ion transport"/>
    <property type="evidence" value="ECO:0007669"/>
    <property type="project" value="InterPro"/>
</dbReference>
<evidence type="ECO:0000256" key="5">
    <source>
        <dbReference type="ARBA" id="ARBA00023136"/>
    </source>
</evidence>
<accession>A0A542SQB0</accession>
<dbReference type="Pfam" id="PF05425">
    <property type="entry name" value="CopD"/>
    <property type="match status" value="1"/>
</dbReference>
<evidence type="ECO:0000313" key="9">
    <source>
        <dbReference type="Proteomes" id="UP000316181"/>
    </source>
</evidence>
<feature type="transmembrane region" description="Helical" evidence="6">
    <location>
        <begin position="291"/>
        <end position="311"/>
    </location>
</feature>
<feature type="transmembrane region" description="Helical" evidence="6">
    <location>
        <begin position="584"/>
        <end position="605"/>
    </location>
</feature>
<dbReference type="InterPro" id="IPR032694">
    <property type="entry name" value="CopC/D"/>
</dbReference>
<comment type="caution">
    <text evidence="8">The sequence shown here is derived from an EMBL/GenBank/DDBJ whole genome shotgun (WGS) entry which is preliminary data.</text>
</comment>
<dbReference type="GO" id="GO:0005886">
    <property type="term" value="C:plasma membrane"/>
    <property type="evidence" value="ECO:0007669"/>
    <property type="project" value="UniProtKB-SubCell"/>
</dbReference>
<feature type="transmembrane region" description="Helical" evidence="6">
    <location>
        <begin position="419"/>
        <end position="442"/>
    </location>
</feature>
<keyword evidence="2" id="KW-1003">Cell membrane</keyword>
<dbReference type="Pfam" id="PF09678">
    <property type="entry name" value="Caa3_CtaG"/>
    <property type="match status" value="1"/>
</dbReference>
<feature type="transmembrane region" description="Helical" evidence="6">
    <location>
        <begin position="147"/>
        <end position="168"/>
    </location>
</feature>
<feature type="domain" description="Copper resistance protein D" evidence="7">
    <location>
        <begin position="214"/>
        <end position="309"/>
    </location>
</feature>
<reference evidence="8 9" key="1">
    <citation type="submission" date="2019-06" db="EMBL/GenBank/DDBJ databases">
        <title>Sequencing the genomes of 1000 actinobacteria strains.</title>
        <authorList>
            <person name="Klenk H.-P."/>
        </authorList>
    </citation>
    <scope>NUCLEOTIDE SEQUENCE [LARGE SCALE GENOMIC DNA]</scope>
    <source>
        <strain evidence="8 9">DSM 10596</strain>
    </source>
</reference>
<feature type="transmembrane region" description="Helical" evidence="6">
    <location>
        <begin position="70"/>
        <end position="92"/>
    </location>
</feature>
<feature type="transmembrane region" description="Helical" evidence="6">
    <location>
        <begin position="381"/>
        <end position="399"/>
    </location>
</feature>
<keyword evidence="5 6" id="KW-0472">Membrane</keyword>
<dbReference type="AlphaFoldDB" id="A0A542SQB0"/>
<feature type="transmembrane region" description="Helical" evidence="6">
    <location>
        <begin position="463"/>
        <end position="486"/>
    </location>
</feature>
<evidence type="ECO:0000256" key="2">
    <source>
        <dbReference type="ARBA" id="ARBA00022475"/>
    </source>
</evidence>
<name>A0A542SQB0_9MICO</name>
<dbReference type="PANTHER" id="PTHR34820:SF4">
    <property type="entry name" value="INNER MEMBRANE PROTEIN YEBZ"/>
    <property type="match status" value="1"/>
</dbReference>
<keyword evidence="4 6" id="KW-1133">Transmembrane helix</keyword>
<evidence type="ECO:0000259" key="7">
    <source>
        <dbReference type="Pfam" id="PF05425"/>
    </source>
</evidence>
<sequence>MLGVLLALPIALVAAAWTGALQPAALLDAGPITRFGLPIVDVLDDIAAAAAVGGLLLAAGLVPTRSTQRMALVVASCAGVAWTIAATAKLILTASNTMGLPLSDPGFAAGIEKFVTQLEGGVALSVVPIAAAIVVLVALASSTPTGAGWGLALSSVALAAAATLGHSASATGHHTAVVAMFVHLVGACAWIGPLIGMVALWALRAIDGRQLAVTLRRYSTVALWACVAVAISGVANGILRLNSVSDLGTKYGLLLLAKTIGFAVLIGCGAAHRRWVLRGPIRSVGAVFWRLAAVEIAMMGAVSGLAVALASSAPPNQGLPPANITAAWLITGYELPPAPNLANYFTQWWPDVLFGTLALAGLVVYWAWYLRLRRRGDHWPALRLASWTTAMVVFAWVTSGGPAVYGHILFSGHMLQHMLLAMVIPLFLVASAPITLALRALPTRHDQSRGPREWILTLVHSRWAQFFANPIVAACNFAGSMIVFYYTPAFEYSLRTSVGHAAMVIHFTLAGYLFANALVGIDPGVKRPTYPLRLVLLLATMAFHAFFGVTIMSSDNLFVADWFGWMGRPWGASALDDQIQGGEIAWGIGEIPTFLLAVFVAYGWAKSDERSARRRDRQADRAGDRELQDYNAMLAKLADTDEGKPASR</sequence>
<feature type="transmembrane region" description="Helical" evidence="6">
    <location>
        <begin position="122"/>
        <end position="140"/>
    </location>
</feature>